<accession>A0ABD3LCU6</accession>
<dbReference type="Proteomes" id="UP001634007">
    <property type="component" value="Unassembled WGS sequence"/>
</dbReference>
<proteinExistence type="predicted"/>
<dbReference type="AlphaFoldDB" id="A0ABD3LCU6"/>
<reference evidence="1 2" key="1">
    <citation type="submission" date="2024-11" db="EMBL/GenBank/DDBJ databases">
        <title>Chromosome-level genome assembly of Eucalyptus globulus Labill. provides insights into its genome evolution.</title>
        <authorList>
            <person name="Li X."/>
        </authorList>
    </citation>
    <scope>NUCLEOTIDE SEQUENCE [LARGE SCALE GENOMIC DNA]</scope>
    <source>
        <strain evidence="1">CL2024</strain>
        <tissue evidence="1">Fresh tender leaves</tissue>
    </source>
</reference>
<comment type="caution">
    <text evidence="1">The sequence shown here is derived from an EMBL/GenBank/DDBJ whole genome shotgun (WGS) entry which is preliminary data.</text>
</comment>
<sequence>MCLLSLLSLVFLSQSYPTFFFYSFLVSLFTLSLSLSLSLCGNTGLSTLVSCSLSYYTTPLSSITPLKTQPSTFQLPFRPSRITHLTHRPTTTIHPVAAVEAPEKIGKLDEISSLTLMEALALVDYFPTVVAMAPLARGDAGGLSKDEAEDAKKPLEVTDTETIESDHCRVKLNWVNHAFISQTIKYYKIFFKINYLYNLQK</sequence>
<gene>
    <name evidence="1" type="ORF">ACJRO7_010728</name>
</gene>
<evidence type="ECO:0000313" key="2">
    <source>
        <dbReference type="Proteomes" id="UP001634007"/>
    </source>
</evidence>
<evidence type="ECO:0000313" key="1">
    <source>
        <dbReference type="EMBL" id="KAL3749643.1"/>
    </source>
</evidence>
<organism evidence="1 2">
    <name type="scientific">Eucalyptus globulus</name>
    <name type="common">Tasmanian blue gum</name>
    <dbReference type="NCBI Taxonomy" id="34317"/>
    <lineage>
        <taxon>Eukaryota</taxon>
        <taxon>Viridiplantae</taxon>
        <taxon>Streptophyta</taxon>
        <taxon>Embryophyta</taxon>
        <taxon>Tracheophyta</taxon>
        <taxon>Spermatophyta</taxon>
        <taxon>Magnoliopsida</taxon>
        <taxon>eudicotyledons</taxon>
        <taxon>Gunneridae</taxon>
        <taxon>Pentapetalae</taxon>
        <taxon>rosids</taxon>
        <taxon>malvids</taxon>
        <taxon>Myrtales</taxon>
        <taxon>Myrtaceae</taxon>
        <taxon>Myrtoideae</taxon>
        <taxon>Eucalypteae</taxon>
        <taxon>Eucalyptus</taxon>
    </lineage>
</organism>
<dbReference type="EMBL" id="JBJKBG010000002">
    <property type="protein sequence ID" value="KAL3749643.1"/>
    <property type="molecule type" value="Genomic_DNA"/>
</dbReference>
<protein>
    <submittedName>
        <fullName evidence="1">Uncharacterized protein</fullName>
    </submittedName>
</protein>
<name>A0ABD3LCU6_EUCGL</name>
<keyword evidence="2" id="KW-1185">Reference proteome</keyword>